<dbReference type="EMBL" id="JAIWYP010000005">
    <property type="protein sequence ID" value="KAH3822358.1"/>
    <property type="molecule type" value="Genomic_DNA"/>
</dbReference>
<protein>
    <submittedName>
        <fullName evidence="1">Uncharacterized protein</fullName>
    </submittedName>
</protein>
<comment type="caution">
    <text evidence="1">The sequence shown here is derived from an EMBL/GenBank/DDBJ whole genome shotgun (WGS) entry which is preliminary data.</text>
</comment>
<proteinExistence type="predicted"/>
<reference evidence="1" key="2">
    <citation type="submission" date="2020-11" db="EMBL/GenBank/DDBJ databases">
        <authorList>
            <person name="McCartney M.A."/>
            <person name="Auch B."/>
            <person name="Kono T."/>
            <person name="Mallez S."/>
            <person name="Becker A."/>
            <person name="Gohl D.M."/>
            <person name="Silverstein K.A.T."/>
            <person name="Koren S."/>
            <person name="Bechman K.B."/>
            <person name="Herman A."/>
            <person name="Abrahante J.E."/>
            <person name="Garbe J."/>
        </authorList>
    </citation>
    <scope>NUCLEOTIDE SEQUENCE</scope>
    <source>
        <strain evidence="1">Duluth1</strain>
        <tissue evidence="1">Whole animal</tissue>
    </source>
</reference>
<evidence type="ECO:0000313" key="2">
    <source>
        <dbReference type="Proteomes" id="UP000828390"/>
    </source>
</evidence>
<organism evidence="1 2">
    <name type="scientific">Dreissena polymorpha</name>
    <name type="common">Zebra mussel</name>
    <name type="synonym">Mytilus polymorpha</name>
    <dbReference type="NCBI Taxonomy" id="45954"/>
    <lineage>
        <taxon>Eukaryota</taxon>
        <taxon>Metazoa</taxon>
        <taxon>Spiralia</taxon>
        <taxon>Lophotrochozoa</taxon>
        <taxon>Mollusca</taxon>
        <taxon>Bivalvia</taxon>
        <taxon>Autobranchia</taxon>
        <taxon>Heteroconchia</taxon>
        <taxon>Euheterodonta</taxon>
        <taxon>Imparidentia</taxon>
        <taxon>Neoheterodontei</taxon>
        <taxon>Myida</taxon>
        <taxon>Dreissenoidea</taxon>
        <taxon>Dreissenidae</taxon>
        <taxon>Dreissena</taxon>
    </lineage>
</organism>
<accession>A0A9D4GV31</accession>
<dbReference type="AlphaFoldDB" id="A0A9D4GV31"/>
<keyword evidence="2" id="KW-1185">Reference proteome</keyword>
<gene>
    <name evidence="1" type="ORF">DPMN_124136</name>
</gene>
<dbReference type="Proteomes" id="UP000828390">
    <property type="component" value="Unassembled WGS sequence"/>
</dbReference>
<name>A0A9D4GV31_DREPO</name>
<reference evidence="1" key="1">
    <citation type="journal article" date="2019" name="bioRxiv">
        <title>The Genome of the Zebra Mussel, Dreissena polymorpha: A Resource for Invasive Species Research.</title>
        <authorList>
            <person name="McCartney M.A."/>
            <person name="Auch B."/>
            <person name="Kono T."/>
            <person name="Mallez S."/>
            <person name="Zhang Y."/>
            <person name="Obille A."/>
            <person name="Becker A."/>
            <person name="Abrahante J.E."/>
            <person name="Garbe J."/>
            <person name="Badalamenti J.P."/>
            <person name="Herman A."/>
            <person name="Mangelson H."/>
            <person name="Liachko I."/>
            <person name="Sullivan S."/>
            <person name="Sone E.D."/>
            <person name="Koren S."/>
            <person name="Silverstein K.A.T."/>
            <person name="Beckman K.B."/>
            <person name="Gohl D.M."/>
        </authorList>
    </citation>
    <scope>NUCLEOTIDE SEQUENCE</scope>
    <source>
        <strain evidence="1">Duluth1</strain>
        <tissue evidence="1">Whole animal</tissue>
    </source>
</reference>
<evidence type="ECO:0000313" key="1">
    <source>
        <dbReference type="EMBL" id="KAH3822358.1"/>
    </source>
</evidence>
<sequence length="55" mass="6278">MSEFTQARWRTVVVAIPSWPLEKALFALVIWLAQDWKYVQIVTACVAAPFVVAAW</sequence>